<dbReference type="GeneID" id="85311338"/>
<proteinExistence type="predicted"/>
<dbReference type="AlphaFoldDB" id="A0AAJ0FMV1"/>
<sequence>MVWELYGGRQFVGFRCGTAFGVSRKAASATDALAQNPFRSPSREAVSHSATLERASG</sequence>
<evidence type="ECO:0000313" key="2">
    <source>
        <dbReference type="EMBL" id="KAK1766515.1"/>
    </source>
</evidence>
<dbReference type="Proteomes" id="UP001244011">
    <property type="component" value="Unassembled WGS sequence"/>
</dbReference>
<dbReference type="RefSeq" id="XP_060282728.1">
    <property type="nucleotide sequence ID" value="XM_060428151.1"/>
</dbReference>
<comment type="caution">
    <text evidence="2">The sequence shown here is derived from an EMBL/GenBank/DDBJ whole genome shotgun (WGS) entry which is preliminary data.</text>
</comment>
<accession>A0AAJ0FMV1</accession>
<feature type="region of interest" description="Disordered" evidence="1">
    <location>
        <begin position="38"/>
        <end position="57"/>
    </location>
</feature>
<organism evidence="2 3">
    <name type="scientific">Phialemonium atrogriseum</name>
    <dbReference type="NCBI Taxonomy" id="1093897"/>
    <lineage>
        <taxon>Eukaryota</taxon>
        <taxon>Fungi</taxon>
        <taxon>Dikarya</taxon>
        <taxon>Ascomycota</taxon>
        <taxon>Pezizomycotina</taxon>
        <taxon>Sordariomycetes</taxon>
        <taxon>Sordariomycetidae</taxon>
        <taxon>Cephalothecales</taxon>
        <taxon>Cephalothecaceae</taxon>
        <taxon>Phialemonium</taxon>
    </lineage>
</organism>
<evidence type="ECO:0000256" key="1">
    <source>
        <dbReference type="SAM" id="MobiDB-lite"/>
    </source>
</evidence>
<evidence type="ECO:0000313" key="3">
    <source>
        <dbReference type="Proteomes" id="UP001244011"/>
    </source>
</evidence>
<dbReference type="EMBL" id="MU839011">
    <property type="protein sequence ID" value="KAK1766515.1"/>
    <property type="molecule type" value="Genomic_DNA"/>
</dbReference>
<reference evidence="2" key="1">
    <citation type="submission" date="2023-06" db="EMBL/GenBank/DDBJ databases">
        <title>Genome-scale phylogeny and comparative genomics of the fungal order Sordariales.</title>
        <authorList>
            <consortium name="Lawrence Berkeley National Laboratory"/>
            <person name="Hensen N."/>
            <person name="Bonometti L."/>
            <person name="Westerberg I."/>
            <person name="Brannstrom I.O."/>
            <person name="Guillou S."/>
            <person name="Cros-Aarteil S."/>
            <person name="Calhoun S."/>
            <person name="Haridas S."/>
            <person name="Kuo A."/>
            <person name="Mondo S."/>
            <person name="Pangilinan J."/>
            <person name="Riley R."/>
            <person name="Labutti K."/>
            <person name="Andreopoulos B."/>
            <person name="Lipzen A."/>
            <person name="Chen C."/>
            <person name="Yanf M."/>
            <person name="Daum C."/>
            <person name="Ng V."/>
            <person name="Clum A."/>
            <person name="Steindorff A."/>
            <person name="Ohm R."/>
            <person name="Martin F."/>
            <person name="Silar P."/>
            <person name="Natvig D."/>
            <person name="Lalanne C."/>
            <person name="Gautier V."/>
            <person name="Ament-Velasquez S.L."/>
            <person name="Kruys A."/>
            <person name="Hutchinson M.I."/>
            <person name="Powell A.J."/>
            <person name="Barry K."/>
            <person name="Miller A.N."/>
            <person name="Grigoriev I.V."/>
            <person name="Debuchy R."/>
            <person name="Gladieux P."/>
            <person name="Thoren M.H."/>
            <person name="Johannesson H."/>
        </authorList>
    </citation>
    <scope>NUCLEOTIDE SEQUENCE</scope>
    <source>
        <strain evidence="2">8032-3</strain>
    </source>
</reference>
<name>A0AAJ0FMV1_9PEZI</name>
<gene>
    <name evidence="2" type="ORF">QBC33DRAFT_541288</name>
</gene>
<protein>
    <submittedName>
        <fullName evidence="2">Uncharacterized protein</fullName>
    </submittedName>
</protein>
<keyword evidence="3" id="KW-1185">Reference proteome</keyword>